<sequence length="85" mass="9141">MSVMCVTKEGASTSFANPGESKRSEAPPRKGRAPLGLLWLPLKIVLILENNLGQSSTCWKQKAGERIGANASPPSMGHVYCREIS</sequence>
<dbReference type="AlphaFoldDB" id="L5JNI2"/>
<dbReference type="InParanoid" id="L5JNI2"/>
<organism evidence="2 3">
    <name type="scientific">Pteropus alecto</name>
    <name type="common">Black flying fox</name>
    <dbReference type="NCBI Taxonomy" id="9402"/>
    <lineage>
        <taxon>Eukaryota</taxon>
        <taxon>Metazoa</taxon>
        <taxon>Chordata</taxon>
        <taxon>Craniata</taxon>
        <taxon>Vertebrata</taxon>
        <taxon>Euteleostomi</taxon>
        <taxon>Mammalia</taxon>
        <taxon>Eutheria</taxon>
        <taxon>Laurasiatheria</taxon>
        <taxon>Chiroptera</taxon>
        <taxon>Yinpterochiroptera</taxon>
        <taxon>Pteropodoidea</taxon>
        <taxon>Pteropodidae</taxon>
        <taxon>Pteropodinae</taxon>
        <taxon>Pteropus</taxon>
    </lineage>
</organism>
<gene>
    <name evidence="2" type="ORF">PAL_GLEAN10025641</name>
</gene>
<reference evidence="3" key="1">
    <citation type="journal article" date="2013" name="Science">
        <title>Comparative analysis of bat genomes provides insight into the evolution of flight and immunity.</title>
        <authorList>
            <person name="Zhang G."/>
            <person name="Cowled C."/>
            <person name="Shi Z."/>
            <person name="Huang Z."/>
            <person name="Bishop-Lilly K.A."/>
            <person name="Fang X."/>
            <person name="Wynne J.W."/>
            <person name="Xiong Z."/>
            <person name="Baker M.L."/>
            <person name="Zhao W."/>
            <person name="Tachedjian M."/>
            <person name="Zhu Y."/>
            <person name="Zhou P."/>
            <person name="Jiang X."/>
            <person name="Ng J."/>
            <person name="Yang L."/>
            <person name="Wu L."/>
            <person name="Xiao J."/>
            <person name="Feng Y."/>
            <person name="Chen Y."/>
            <person name="Sun X."/>
            <person name="Zhang Y."/>
            <person name="Marsh G.A."/>
            <person name="Crameri G."/>
            <person name="Broder C.C."/>
            <person name="Frey K.G."/>
            <person name="Wang L.F."/>
            <person name="Wang J."/>
        </authorList>
    </citation>
    <scope>NUCLEOTIDE SEQUENCE [LARGE SCALE GENOMIC DNA]</scope>
</reference>
<dbReference type="Proteomes" id="UP000010552">
    <property type="component" value="Unassembled WGS sequence"/>
</dbReference>
<dbReference type="EMBL" id="KB031158">
    <property type="protein sequence ID" value="ELK00487.1"/>
    <property type="molecule type" value="Genomic_DNA"/>
</dbReference>
<proteinExistence type="predicted"/>
<evidence type="ECO:0000256" key="1">
    <source>
        <dbReference type="SAM" id="MobiDB-lite"/>
    </source>
</evidence>
<feature type="region of interest" description="Disordered" evidence="1">
    <location>
        <begin position="1"/>
        <end position="31"/>
    </location>
</feature>
<accession>L5JNI2</accession>
<name>L5JNI2_PTEAL</name>
<protein>
    <submittedName>
        <fullName evidence="2">Uncharacterized protein</fullName>
    </submittedName>
</protein>
<evidence type="ECO:0000313" key="2">
    <source>
        <dbReference type="EMBL" id="ELK00487.1"/>
    </source>
</evidence>
<keyword evidence="3" id="KW-1185">Reference proteome</keyword>
<evidence type="ECO:0000313" key="3">
    <source>
        <dbReference type="Proteomes" id="UP000010552"/>
    </source>
</evidence>